<organism evidence="13 14">
    <name type="scientific">Candidatus Glassbacteria bacterium RBG_16_58_8</name>
    <dbReference type="NCBI Taxonomy" id="1817866"/>
    <lineage>
        <taxon>Bacteria</taxon>
        <taxon>Candidatus Glassiibacteriota</taxon>
    </lineage>
</organism>
<dbReference type="SUPFAM" id="SSF52540">
    <property type="entry name" value="P-loop containing nucleoside triphosphate hydrolases"/>
    <property type="match status" value="1"/>
</dbReference>
<dbReference type="Gene3D" id="3.40.50.2300">
    <property type="match status" value="1"/>
</dbReference>
<keyword evidence="4" id="KW-0547">Nucleotide-binding</keyword>
<evidence type="ECO:0000256" key="3">
    <source>
        <dbReference type="ARBA" id="ARBA00022553"/>
    </source>
</evidence>
<dbReference type="PROSITE" id="PS00688">
    <property type="entry name" value="SIGMA54_INTERACT_3"/>
    <property type="match status" value="1"/>
</dbReference>
<accession>A0A1F5YCS1</accession>
<dbReference type="PROSITE" id="PS00675">
    <property type="entry name" value="SIGMA54_INTERACT_1"/>
    <property type="match status" value="1"/>
</dbReference>
<dbReference type="PROSITE" id="PS50110">
    <property type="entry name" value="RESPONSE_REGULATORY"/>
    <property type="match status" value="1"/>
</dbReference>
<evidence type="ECO:0000256" key="9">
    <source>
        <dbReference type="ARBA" id="ARBA00023163"/>
    </source>
</evidence>
<evidence type="ECO:0000256" key="8">
    <source>
        <dbReference type="ARBA" id="ARBA00023159"/>
    </source>
</evidence>
<dbReference type="EMBL" id="MFIW01000028">
    <property type="protein sequence ID" value="OGF97987.1"/>
    <property type="molecule type" value="Genomic_DNA"/>
</dbReference>
<dbReference type="InterPro" id="IPR009057">
    <property type="entry name" value="Homeodomain-like_sf"/>
</dbReference>
<dbReference type="PROSITE" id="PS50045">
    <property type="entry name" value="SIGMA54_INTERACT_4"/>
    <property type="match status" value="1"/>
</dbReference>
<gene>
    <name evidence="13" type="ORF">A2Z06_02720</name>
</gene>
<keyword evidence="8" id="KW-0010">Activator</keyword>
<comment type="caution">
    <text evidence="13">The sequence shown here is derived from an EMBL/GenBank/DDBJ whole genome shotgun (WGS) entry which is preliminary data.</text>
</comment>
<dbReference type="Proteomes" id="UP000179034">
    <property type="component" value="Unassembled WGS sequence"/>
</dbReference>
<dbReference type="Pfam" id="PF00072">
    <property type="entry name" value="Response_reg"/>
    <property type="match status" value="1"/>
</dbReference>
<dbReference type="Gene3D" id="3.40.50.300">
    <property type="entry name" value="P-loop containing nucleotide triphosphate hydrolases"/>
    <property type="match status" value="1"/>
</dbReference>
<sequence>MSRLNSGARPLIPVLILIVEDEKLIRWSLRERLEKEGYEVHEAATGEEGLRKLGEGEFDLVLLDYRLPDRDGLELMKDISKDYPDTLAIMMTAYSTVDSAVEAMKLGAFDYIAKPFNMDELVLTISKALETTNLRREIKTLRQQQKEKFGSKQIIGSSPQMIEVFNLIERVAQSDATTVLLEGESGTGKDLVAKVIHHKSRRGVKPFMTITCSALPENLLESELFGHEKGAFTDAKAQKIGLLELADNGTVFMDEIGDLPLSLQAKLLRFMEEKAFRRVGGVRDYVVDVRIVAATNKDLGTEVGAGRFRSDLYYRMKVIPIKLPPLRDRKEDIPPLVKLFIDGFNRELRKNVRVVSKEAMDHLIHYHWPGNVRELRNIIERAILLGGGEEIAVDDLPVELREEREVGGGKGKLYLNLTKEGIDFSQLERELVEQALRLEGGNQTKAARLLGMNRDQIRYRIEKFGIKD</sequence>
<dbReference type="PANTHER" id="PTHR32071">
    <property type="entry name" value="TRANSCRIPTIONAL REGULATORY PROTEIN"/>
    <property type="match status" value="1"/>
</dbReference>
<dbReference type="PANTHER" id="PTHR32071:SF113">
    <property type="entry name" value="ALGINATE BIOSYNTHESIS TRANSCRIPTIONAL REGULATORY PROTEIN ALGB"/>
    <property type="match status" value="1"/>
</dbReference>
<dbReference type="InterPro" id="IPR027417">
    <property type="entry name" value="P-loop_NTPase"/>
</dbReference>
<dbReference type="InterPro" id="IPR025662">
    <property type="entry name" value="Sigma_54_int_dom_ATP-bd_1"/>
</dbReference>
<dbReference type="Gene3D" id="1.10.8.60">
    <property type="match status" value="1"/>
</dbReference>
<evidence type="ECO:0000256" key="4">
    <source>
        <dbReference type="ARBA" id="ARBA00022741"/>
    </source>
</evidence>
<dbReference type="SUPFAM" id="SSF46689">
    <property type="entry name" value="Homeodomain-like"/>
    <property type="match status" value="1"/>
</dbReference>
<dbReference type="InterPro" id="IPR025944">
    <property type="entry name" value="Sigma_54_int_dom_CS"/>
</dbReference>
<dbReference type="CDD" id="cd00009">
    <property type="entry name" value="AAA"/>
    <property type="match status" value="1"/>
</dbReference>
<dbReference type="Pfam" id="PF02954">
    <property type="entry name" value="HTH_8"/>
    <property type="match status" value="1"/>
</dbReference>
<evidence type="ECO:0000256" key="10">
    <source>
        <dbReference type="PROSITE-ProRule" id="PRU00169"/>
    </source>
</evidence>
<proteinExistence type="predicted"/>
<dbReference type="SMART" id="SM00382">
    <property type="entry name" value="AAA"/>
    <property type="match status" value="1"/>
</dbReference>
<dbReference type="FunFam" id="3.40.50.300:FF:000006">
    <property type="entry name" value="DNA-binding transcriptional regulator NtrC"/>
    <property type="match status" value="1"/>
</dbReference>
<keyword evidence="9" id="KW-0804">Transcription</keyword>
<dbReference type="FunFam" id="1.10.8.60:FF:000014">
    <property type="entry name" value="DNA-binding transcriptional regulator NtrC"/>
    <property type="match status" value="1"/>
</dbReference>
<evidence type="ECO:0000256" key="2">
    <source>
        <dbReference type="ARBA" id="ARBA00022490"/>
    </source>
</evidence>
<dbReference type="GO" id="GO:0005737">
    <property type="term" value="C:cytoplasm"/>
    <property type="evidence" value="ECO:0007669"/>
    <property type="project" value="UniProtKB-SubCell"/>
</dbReference>
<reference evidence="13 14" key="1">
    <citation type="journal article" date="2016" name="Nat. Commun.">
        <title>Thousands of microbial genomes shed light on interconnected biogeochemical processes in an aquifer system.</title>
        <authorList>
            <person name="Anantharaman K."/>
            <person name="Brown C.T."/>
            <person name="Hug L.A."/>
            <person name="Sharon I."/>
            <person name="Castelle C.J."/>
            <person name="Probst A.J."/>
            <person name="Thomas B.C."/>
            <person name="Singh A."/>
            <person name="Wilkins M.J."/>
            <person name="Karaoz U."/>
            <person name="Brodie E.L."/>
            <person name="Williams K.H."/>
            <person name="Hubbard S.S."/>
            <person name="Banfield J.F."/>
        </authorList>
    </citation>
    <scope>NUCLEOTIDE SEQUENCE [LARGE SCALE GENOMIC DNA]</scope>
</reference>
<comment type="subcellular location">
    <subcellularLocation>
        <location evidence="1">Cytoplasm</location>
    </subcellularLocation>
</comment>
<dbReference type="InterPro" id="IPR002078">
    <property type="entry name" value="Sigma_54_int"/>
</dbReference>
<dbReference type="InterPro" id="IPR058031">
    <property type="entry name" value="AAA_lid_NorR"/>
</dbReference>
<keyword evidence="6" id="KW-0805">Transcription regulation</keyword>
<feature type="domain" description="Sigma-54 factor interaction" evidence="11">
    <location>
        <begin position="154"/>
        <end position="384"/>
    </location>
</feature>
<dbReference type="GO" id="GO:0006355">
    <property type="term" value="P:regulation of DNA-templated transcription"/>
    <property type="evidence" value="ECO:0007669"/>
    <property type="project" value="InterPro"/>
</dbReference>
<dbReference type="Gene3D" id="1.10.10.60">
    <property type="entry name" value="Homeodomain-like"/>
    <property type="match status" value="1"/>
</dbReference>
<evidence type="ECO:0000259" key="11">
    <source>
        <dbReference type="PROSITE" id="PS50045"/>
    </source>
</evidence>
<keyword evidence="2" id="KW-0963">Cytoplasm</keyword>
<keyword evidence="5" id="KW-0067">ATP-binding</keyword>
<evidence type="ECO:0000259" key="12">
    <source>
        <dbReference type="PROSITE" id="PS50110"/>
    </source>
</evidence>
<dbReference type="FunFam" id="3.40.50.2300:FF:000018">
    <property type="entry name" value="DNA-binding transcriptional regulator NtrC"/>
    <property type="match status" value="1"/>
</dbReference>
<feature type="domain" description="Response regulatory" evidence="12">
    <location>
        <begin position="15"/>
        <end position="129"/>
    </location>
</feature>
<protein>
    <submittedName>
        <fullName evidence="13">Fis family transcriptional regulator</fullName>
    </submittedName>
</protein>
<dbReference type="InterPro" id="IPR002197">
    <property type="entry name" value="HTH_Fis"/>
</dbReference>
<dbReference type="AlphaFoldDB" id="A0A1F5YCS1"/>
<dbReference type="PROSITE" id="PS00676">
    <property type="entry name" value="SIGMA54_INTERACT_2"/>
    <property type="match status" value="1"/>
</dbReference>
<evidence type="ECO:0000256" key="6">
    <source>
        <dbReference type="ARBA" id="ARBA00023015"/>
    </source>
</evidence>
<dbReference type="GO" id="GO:0000160">
    <property type="term" value="P:phosphorelay signal transduction system"/>
    <property type="evidence" value="ECO:0007669"/>
    <property type="project" value="InterPro"/>
</dbReference>
<dbReference type="InterPro" id="IPR025943">
    <property type="entry name" value="Sigma_54_int_dom_ATP-bd_2"/>
</dbReference>
<keyword evidence="7" id="KW-0238">DNA-binding</keyword>
<dbReference type="Pfam" id="PF00158">
    <property type="entry name" value="Sigma54_activat"/>
    <property type="match status" value="1"/>
</dbReference>
<evidence type="ECO:0000256" key="5">
    <source>
        <dbReference type="ARBA" id="ARBA00022840"/>
    </source>
</evidence>
<dbReference type="Pfam" id="PF25601">
    <property type="entry name" value="AAA_lid_14"/>
    <property type="match status" value="1"/>
</dbReference>
<dbReference type="InterPro" id="IPR003593">
    <property type="entry name" value="AAA+_ATPase"/>
</dbReference>
<evidence type="ECO:0000256" key="1">
    <source>
        <dbReference type="ARBA" id="ARBA00004496"/>
    </source>
</evidence>
<evidence type="ECO:0000256" key="7">
    <source>
        <dbReference type="ARBA" id="ARBA00023125"/>
    </source>
</evidence>
<keyword evidence="3 10" id="KW-0597">Phosphoprotein</keyword>
<dbReference type="PRINTS" id="PR01590">
    <property type="entry name" value="HTHFIS"/>
</dbReference>
<dbReference type="SUPFAM" id="SSF52172">
    <property type="entry name" value="CheY-like"/>
    <property type="match status" value="1"/>
</dbReference>
<name>A0A1F5YCS1_9BACT</name>
<dbReference type="SMART" id="SM00448">
    <property type="entry name" value="REC"/>
    <property type="match status" value="1"/>
</dbReference>
<dbReference type="GO" id="GO:0005524">
    <property type="term" value="F:ATP binding"/>
    <property type="evidence" value="ECO:0007669"/>
    <property type="project" value="UniProtKB-KW"/>
</dbReference>
<dbReference type="InterPro" id="IPR011006">
    <property type="entry name" value="CheY-like_superfamily"/>
</dbReference>
<dbReference type="GO" id="GO:0043565">
    <property type="term" value="F:sequence-specific DNA binding"/>
    <property type="evidence" value="ECO:0007669"/>
    <property type="project" value="InterPro"/>
</dbReference>
<feature type="modified residue" description="4-aspartylphosphate" evidence="10">
    <location>
        <position position="64"/>
    </location>
</feature>
<evidence type="ECO:0000313" key="13">
    <source>
        <dbReference type="EMBL" id="OGF97987.1"/>
    </source>
</evidence>
<evidence type="ECO:0000313" key="14">
    <source>
        <dbReference type="Proteomes" id="UP000179034"/>
    </source>
</evidence>
<dbReference type="InterPro" id="IPR001789">
    <property type="entry name" value="Sig_transdc_resp-reg_receiver"/>
</dbReference>